<dbReference type="CDD" id="cd01276">
    <property type="entry name" value="PKCI_related"/>
    <property type="match status" value="1"/>
</dbReference>
<dbReference type="InterPro" id="IPR011146">
    <property type="entry name" value="HIT-like"/>
</dbReference>
<proteinExistence type="predicted"/>
<accession>A0A4P7IIL9</accession>
<dbReference type="SUPFAM" id="SSF54197">
    <property type="entry name" value="HIT-like"/>
    <property type="match status" value="1"/>
</dbReference>
<dbReference type="EMBL" id="CP038436">
    <property type="protein sequence ID" value="QBX56593.1"/>
    <property type="molecule type" value="Genomic_DNA"/>
</dbReference>
<dbReference type="PRINTS" id="PR00332">
    <property type="entry name" value="HISTRIAD"/>
</dbReference>
<evidence type="ECO:0000256" key="3">
    <source>
        <dbReference type="PROSITE-ProRule" id="PRU00464"/>
    </source>
</evidence>
<dbReference type="InterPro" id="IPR036265">
    <property type="entry name" value="HIT-like_sf"/>
</dbReference>
<feature type="active site" description="Tele-AMP-histidine intermediate" evidence="1">
    <location>
        <position position="103"/>
    </location>
</feature>
<name>A0A4P7IIL9_9ACTN</name>
<dbReference type="InterPro" id="IPR001310">
    <property type="entry name" value="Histidine_triad_HIT"/>
</dbReference>
<dbReference type="OrthoDB" id="9784774at2"/>
<dbReference type="RefSeq" id="WP_135268579.1">
    <property type="nucleotide sequence ID" value="NZ_CP038436.1"/>
</dbReference>
<dbReference type="Proteomes" id="UP000294853">
    <property type="component" value="Chromosome"/>
</dbReference>
<evidence type="ECO:0000256" key="2">
    <source>
        <dbReference type="PIRSR" id="PIRSR601310-3"/>
    </source>
</evidence>
<feature type="short sequence motif" description="Histidine triad motif" evidence="2 3">
    <location>
        <begin position="101"/>
        <end position="105"/>
    </location>
</feature>
<dbReference type="AlphaFoldDB" id="A0A4P7IIL9"/>
<gene>
    <name evidence="5" type="ORF">EXE58_14710</name>
</gene>
<dbReference type="Pfam" id="PF01230">
    <property type="entry name" value="HIT"/>
    <property type="match status" value="1"/>
</dbReference>
<evidence type="ECO:0000313" key="6">
    <source>
        <dbReference type="Proteomes" id="UP000294853"/>
    </source>
</evidence>
<dbReference type="PANTHER" id="PTHR23089">
    <property type="entry name" value="HISTIDINE TRIAD HIT PROTEIN"/>
    <property type="match status" value="1"/>
</dbReference>
<organism evidence="5 6">
    <name type="scientific">Nocardioides seonyuensis</name>
    <dbReference type="NCBI Taxonomy" id="2518371"/>
    <lineage>
        <taxon>Bacteria</taxon>
        <taxon>Bacillati</taxon>
        <taxon>Actinomycetota</taxon>
        <taxon>Actinomycetes</taxon>
        <taxon>Propionibacteriales</taxon>
        <taxon>Nocardioidaceae</taxon>
        <taxon>Nocardioides</taxon>
    </lineage>
</organism>
<reference evidence="5 6" key="1">
    <citation type="submission" date="2019-03" db="EMBL/GenBank/DDBJ databases">
        <title>Three New Species of Nocardioides, Nocardioides euryhalodurans sp. nov., Nocardioides seonyuensis sp. nov. and Nocardioides eburneoflavus sp. nov. Iolated from Soil.</title>
        <authorList>
            <person name="Roh S.G."/>
            <person name="Lee C."/>
            <person name="Kim M.-K."/>
            <person name="Kim S.B."/>
        </authorList>
    </citation>
    <scope>NUCLEOTIDE SEQUENCE [LARGE SCALE GENOMIC DNA]</scope>
    <source>
        <strain evidence="5 6">MMS17-SY207-3</strain>
    </source>
</reference>
<dbReference type="PROSITE" id="PS51084">
    <property type="entry name" value="HIT_2"/>
    <property type="match status" value="1"/>
</dbReference>
<dbReference type="GO" id="GO:0003824">
    <property type="term" value="F:catalytic activity"/>
    <property type="evidence" value="ECO:0007669"/>
    <property type="project" value="InterPro"/>
</dbReference>
<evidence type="ECO:0000259" key="4">
    <source>
        <dbReference type="PROSITE" id="PS51084"/>
    </source>
</evidence>
<keyword evidence="6" id="KW-1185">Reference proteome</keyword>
<evidence type="ECO:0000313" key="5">
    <source>
        <dbReference type="EMBL" id="QBX56593.1"/>
    </source>
</evidence>
<sequence length="117" mass="12205">MIESSPDCLFCKIVAGEIPAEVVHATESTLAFRDVDPQAPTHVLVIPASHYRDAGDLALHEPATAAEMLVVAAEVAEKAGLGDGYRLVFNTGAGGGQVVFHAHLHVIGGRPMGWPPG</sequence>
<dbReference type="KEGG" id="nsn:EXE58_14710"/>
<feature type="domain" description="HIT" evidence="4">
    <location>
        <begin position="9"/>
        <end position="117"/>
    </location>
</feature>
<dbReference type="Gene3D" id="3.30.428.10">
    <property type="entry name" value="HIT-like"/>
    <property type="match status" value="1"/>
</dbReference>
<protein>
    <submittedName>
        <fullName evidence="5">Histidine triad nucleotide-binding protein</fullName>
    </submittedName>
</protein>
<evidence type="ECO:0000256" key="1">
    <source>
        <dbReference type="PIRSR" id="PIRSR601310-1"/>
    </source>
</evidence>